<evidence type="ECO:0000256" key="1">
    <source>
        <dbReference type="ARBA" id="ARBA00006484"/>
    </source>
</evidence>
<feature type="domain" description="Ketoreductase" evidence="4">
    <location>
        <begin position="6"/>
        <end position="194"/>
    </location>
</feature>
<keyword evidence="6" id="KW-1185">Reference proteome</keyword>
<evidence type="ECO:0000256" key="2">
    <source>
        <dbReference type="ARBA" id="ARBA00023002"/>
    </source>
</evidence>
<dbReference type="EMBL" id="BAAAOH010000001">
    <property type="protein sequence ID" value="GAA1972405.1"/>
    <property type="molecule type" value="Genomic_DNA"/>
</dbReference>
<dbReference type="PROSITE" id="PS00061">
    <property type="entry name" value="ADH_SHORT"/>
    <property type="match status" value="1"/>
</dbReference>
<dbReference type="InterPro" id="IPR057326">
    <property type="entry name" value="KR_dom"/>
</dbReference>
<proteinExistence type="inferred from homology"/>
<dbReference type="PRINTS" id="PR00080">
    <property type="entry name" value="SDRFAMILY"/>
</dbReference>
<accession>A0ABN2RNW9</accession>
<organism evidence="5 6">
    <name type="scientific">Microbacterium pumilum</name>
    <dbReference type="NCBI Taxonomy" id="344165"/>
    <lineage>
        <taxon>Bacteria</taxon>
        <taxon>Bacillati</taxon>
        <taxon>Actinomycetota</taxon>
        <taxon>Actinomycetes</taxon>
        <taxon>Micrococcales</taxon>
        <taxon>Microbacteriaceae</taxon>
        <taxon>Microbacterium</taxon>
    </lineage>
</organism>
<gene>
    <name evidence="5" type="ORF">GCM10009777_00450</name>
</gene>
<dbReference type="SMART" id="SM00822">
    <property type="entry name" value="PKS_KR"/>
    <property type="match status" value="1"/>
</dbReference>
<evidence type="ECO:0000256" key="3">
    <source>
        <dbReference type="RuleBase" id="RU000363"/>
    </source>
</evidence>
<dbReference type="PRINTS" id="PR00081">
    <property type="entry name" value="GDHRDH"/>
</dbReference>
<dbReference type="PANTHER" id="PTHR45024:SF2">
    <property type="entry name" value="SCP2 DOMAIN-CONTAINING PROTEIN"/>
    <property type="match status" value="1"/>
</dbReference>
<dbReference type="InterPro" id="IPR002347">
    <property type="entry name" value="SDR_fam"/>
</dbReference>
<comment type="similarity">
    <text evidence="1 3">Belongs to the short-chain dehydrogenases/reductases (SDR) family.</text>
</comment>
<dbReference type="Pfam" id="PF00106">
    <property type="entry name" value="adh_short"/>
    <property type="match status" value="1"/>
</dbReference>
<evidence type="ECO:0000313" key="5">
    <source>
        <dbReference type="EMBL" id="GAA1972405.1"/>
    </source>
</evidence>
<dbReference type="RefSeq" id="WP_344057374.1">
    <property type="nucleotide sequence ID" value="NZ_BAAAOH010000001.1"/>
</dbReference>
<dbReference type="Gene3D" id="3.40.50.720">
    <property type="entry name" value="NAD(P)-binding Rossmann-like Domain"/>
    <property type="match status" value="1"/>
</dbReference>
<name>A0ABN2RNW9_9MICO</name>
<dbReference type="Proteomes" id="UP001500326">
    <property type="component" value="Unassembled WGS sequence"/>
</dbReference>
<keyword evidence="2" id="KW-0560">Oxidoreductase</keyword>
<sequence>MSLDGKVAIVTGSGRGLGLAYAQELARQGAAVVVNDVDEQTAADAVASIEAAGGKAIAVVAPVGPTETAQQLVAAAVESFGRLDILVTNAGVLRDTVLWKMSDDDFDTVINVHLRGTFTCVREAATYMRENEIAGRIICIGSPTGQRGNFGQTNYAAAKAGIVGMVRTWALELKRAGITANAVIPVAATAMTATVPYFAAAVEADAAGEAMPPFFRHDLGFGTSDDVAGLIAYLASDAAAGVTGQAIGIGGDRLQLWSHPEAVATAYRDGGWSYDALAADFTEAVGGQLQTVGERFPPLPDELQR</sequence>
<evidence type="ECO:0000313" key="6">
    <source>
        <dbReference type="Proteomes" id="UP001500326"/>
    </source>
</evidence>
<dbReference type="InterPro" id="IPR051687">
    <property type="entry name" value="Peroxisomal_Beta-Oxidation"/>
</dbReference>
<reference evidence="5 6" key="1">
    <citation type="journal article" date="2019" name="Int. J. Syst. Evol. Microbiol.">
        <title>The Global Catalogue of Microorganisms (GCM) 10K type strain sequencing project: providing services to taxonomists for standard genome sequencing and annotation.</title>
        <authorList>
            <consortium name="The Broad Institute Genomics Platform"/>
            <consortium name="The Broad Institute Genome Sequencing Center for Infectious Disease"/>
            <person name="Wu L."/>
            <person name="Ma J."/>
        </authorList>
    </citation>
    <scope>NUCLEOTIDE SEQUENCE [LARGE SCALE GENOMIC DNA]</scope>
    <source>
        <strain evidence="5 6">JCM 14902</strain>
    </source>
</reference>
<dbReference type="InterPro" id="IPR020904">
    <property type="entry name" value="Sc_DH/Rdtase_CS"/>
</dbReference>
<comment type="caution">
    <text evidence="5">The sequence shown here is derived from an EMBL/GenBank/DDBJ whole genome shotgun (WGS) entry which is preliminary data.</text>
</comment>
<protein>
    <submittedName>
        <fullName evidence="5">SDR family oxidoreductase</fullName>
    </submittedName>
</protein>
<evidence type="ECO:0000259" key="4">
    <source>
        <dbReference type="SMART" id="SM00822"/>
    </source>
</evidence>
<dbReference type="InterPro" id="IPR036291">
    <property type="entry name" value="NAD(P)-bd_dom_sf"/>
</dbReference>
<dbReference type="PANTHER" id="PTHR45024">
    <property type="entry name" value="DEHYDROGENASES, SHORT CHAIN"/>
    <property type="match status" value="1"/>
</dbReference>
<dbReference type="SUPFAM" id="SSF51735">
    <property type="entry name" value="NAD(P)-binding Rossmann-fold domains"/>
    <property type="match status" value="1"/>
</dbReference>